<dbReference type="Proteomes" id="UP000276133">
    <property type="component" value="Unassembled WGS sequence"/>
</dbReference>
<dbReference type="AlphaFoldDB" id="A0A3M7P3D1"/>
<organism evidence="2 3">
    <name type="scientific">Brachionus plicatilis</name>
    <name type="common">Marine rotifer</name>
    <name type="synonym">Brachionus muelleri</name>
    <dbReference type="NCBI Taxonomy" id="10195"/>
    <lineage>
        <taxon>Eukaryota</taxon>
        <taxon>Metazoa</taxon>
        <taxon>Spiralia</taxon>
        <taxon>Gnathifera</taxon>
        <taxon>Rotifera</taxon>
        <taxon>Eurotatoria</taxon>
        <taxon>Monogononta</taxon>
        <taxon>Pseudotrocha</taxon>
        <taxon>Ploima</taxon>
        <taxon>Brachionidae</taxon>
        <taxon>Brachionus</taxon>
    </lineage>
</organism>
<accession>A0A3M7P3D1</accession>
<evidence type="ECO:0000256" key="1">
    <source>
        <dbReference type="SAM" id="MobiDB-lite"/>
    </source>
</evidence>
<proteinExistence type="predicted"/>
<keyword evidence="3" id="KW-1185">Reference proteome</keyword>
<comment type="caution">
    <text evidence="2">The sequence shown here is derived from an EMBL/GenBank/DDBJ whole genome shotgun (WGS) entry which is preliminary data.</text>
</comment>
<protein>
    <submittedName>
        <fullName evidence="2">Uncharacterized protein</fullName>
    </submittedName>
</protein>
<sequence length="52" mass="5817">MNHKSEKKLMDLCQNLSPIKNGGDSMNEGFFDSPSTSQTPKRKACSEVEEIK</sequence>
<evidence type="ECO:0000313" key="2">
    <source>
        <dbReference type="EMBL" id="RMZ93572.1"/>
    </source>
</evidence>
<evidence type="ECO:0000313" key="3">
    <source>
        <dbReference type="Proteomes" id="UP000276133"/>
    </source>
</evidence>
<name>A0A3M7P3D1_BRAPC</name>
<feature type="region of interest" description="Disordered" evidence="1">
    <location>
        <begin position="15"/>
        <end position="52"/>
    </location>
</feature>
<feature type="non-terminal residue" evidence="2">
    <location>
        <position position="52"/>
    </location>
</feature>
<gene>
    <name evidence="2" type="ORF">BpHYR1_033633</name>
</gene>
<reference evidence="2 3" key="1">
    <citation type="journal article" date="2018" name="Sci. Rep.">
        <title>Genomic signatures of local adaptation to the degree of environmental predictability in rotifers.</title>
        <authorList>
            <person name="Franch-Gras L."/>
            <person name="Hahn C."/>
            <person name="Garcia-Roger E.M."/>
            <person name="Carmona M.J."/>
            <person name="Serra M."/>
            <person name="Gomez A."/>
        </authorList>
    </citation>
    <scope>NUCLEOTIDE SEQUENCE [LARGE SCALE GENOMIC DNA]</scope>
    <source>
        <strain evidence="2">HYR1</strain>
    </source>
</reference>
<dbReference type="EMBL" id="REGN01013702">
    <property type="protein sequence ID" value="RMZ93572.1"/>
    <property type="molecule type" value="Genomic_DNA"/>
</dbReference>